<dbReference type="InterPro" id="IPR001387">
    <property type="entry name" value="Cro/C1-type_HTH"/>
</dbReference>
<evidence type="ECO:0000313" key="4">
    <source>
        <dbReference type="Proteomes" id="UP000238007"/>
    </source>
</evidence>
<dbReference type="OrthoDB" id="9815697at2"/>
<dbReference type="RefSeq" id="WP_106359212.1">
    <property type="nucleotide sequence ID" value="NZ_PVTP01000016.1"/>
</dbReference>
<proteinExistence type="predicted"/>
<comment type="caution">
    <text evidence="3">The sequence shown here is derived from an EMBL/GenBank/DDBJ whole genome shotgun (WGS) entry which is preliminary data.</text>
</comment>
<accession>A0A2T0VTW5</accession>
<dbReference type="SUPFAM" id="SSF47413">
    <property type="entry name" value="lambda repressor-like DNA-binding domains"/>
    <property type="match status" value="1"/>
</dbReference>
<reference evidence="3 4" key="1">
    <citation type="submission" date="2018-03" db="EMBL/GenBank/DDBJ databases">
        <title>Genomic Encyclopedia of Archaeal and Bacterial Type Strains, Phase II (KMG-II): from individual species to whole genera.</title>
        <authorList>
            <person name="Goeker M."/>
        </authorList>
    </citation>
    <scope>NUCLEOTIDE SEQUENCE [LARGE SCALE GENOMIC DNA]</scope>
    <source>
        <strain evidence="3 4">DSM 101533</strain>
    </source>
</reference>
<dbReference type="PANTHER" id="PTHR46797:SF1">
    <property type="entry name" value="METHYLPHOSPHONATE SYNTHASE"/>
    <property type="match status" value="1"/>
</dbReference>
<dbReference type="InterPro" id="IPR010982">
    <property type="entry name" value="Lambda_DNA-bd_dom_sf"/>
</dbReference>
<keyword evidence="1" id="KW-0238">DNA-binding</keyword>
<keyword evidence="4" id="KW-1185">Reference proteome</keyword>
<dbReference type="Proteomes" id="UP000238007">
    <property type="component" value="Unassembled WGS sequence"/>
</dbReference>
<sequence length="77" mass="8689">MKNEDDKELLDAFSKTLRRLRTEAGLSQEELAHRAGKSIRYVSLLESRKHQPSLATLKRICDGLGVTMTDFIAEVEA</sequence>
<name>A0A2T0VTW5_9RHOB</name>
<dbReference type="AlphaFoldDB" id="A0A2T0VTW5"/>
<dbReference type="PANTHER" id="PTHR46797">
    <property type="entry name" value="HTH-TYPE TRANSCRIPTIONAL REGULATOR"/>
    <property type="match status" value="1"/>
</dbReference>
<dbReference type="CDD" id="cd00093">
    <property type="entry name" value="HTH_XRE"/>
    <property type="match status" value="1"/>
</dbReference>
<protein>
    <submittedName>
        <fullName evidence="3">Helix-turn-helix protein</fullName>
    </submittedName>
</protein>
<gene>
    <name evidence="3" type="ORF">CLV80_11632</name>
</gene>
<dbReference type="GO" id="GO:0003700">
    <property type="term" value="F:DNA-binding transcription factor activity"/>
    <property type="evidence" value="ECO:0007669"/>
    <property type="project" value="TreeGrafter"/>
</dbReference>
<dbReference type="EMBL" id="PVTP01000016">
    <property type="protein sequence ID" value="PRY74650.1"/>
    <property type="molecule type" value="Genomic_DNA"/>
</dbReference>
<evidence type="ECO:0000259" key="2">
    <source>
        <dbReference type="PROSITE" id="PS50943"/>
    </source>
</evidence>
<organism evidence="3 4">
    <name type="scientific">Yoonia maritima</name>
    <dbReference type="NCBI Taxonomy" id="1435347"/>
    <lineage>
        <taxon>Bacteria</taxon>
        <taxon>Pseudomonadati</taxon>
        <taxon>Pseudomonadota</taxon>
        <taxon>Alphaproteobacteria</taxon>
        <taxon>Rhodobacterales</taxon>
        <taxon>Paracoccaceae</taxon>
        <taxon>Yoonia</taxon>
    </lineage>
</organism>
<dbReference type="GO" id="GO:0003677">
    <property type="term" value="F:DNA binding"/>
    <property type="evidence" value="ECO:0007669"/>
    <property type="project" value="UniProtKB-KW"/>
</dbReference>
<dbReference type="Gene3D" id="1.10.260.40">
    <property type="entry name" value="lambda repressor-like DNA-binding domains"/>
    <property type="match status" value="1"/>
</dbReference>
<evidence type="ECO:0000256" key="1">
    <source>
        <dbReference type="ARBA" id="ARBA00023125"/>
    </source>
</evidence>
<dbReference type="PROSITE" id="PS50943">
    <property type="entry name" value="HTH_CROC1"/>
    <property type="match status" value="1"/>
</dbReference>
<dbReference type="InterPro" id="IPR050807">
    <property type="entry name" value="TransReg_Diox_bact_type"/>
</dbReference>
<dbReference type="GO" id="GO:0005829">
    <property type="term" value="C:cytosol"/>
    <property type="evidence" value="ECO:0007669"/>
    <property type="project" value="TreeGrafter"/>
</dbReference>
<evidence type="ECO:0000313" key="3">
    <source>
        <dbReference type="EMBL" id="PRY74650.1"/>
    </source>
</evidence>
<dbReference type="Pfam" id="PF01381">
    <property type="entry name" value="HTH_3"/>
    <property type="match status" value="1"/>
</dbReference>
<feature type="domain" description="HTH cro/C1-type" evidence="2">
    <location>
        <begin position="17"/>
        <end position="71"/>
    </location>
</feature>
<dbReference type="SMART" id="SM00530">
    <property type="entry name" value="HTH_XRE"/>
    <property type="match status" value="1"/>
</dbReference>